<reference evidence="1 2" key="1">
    <citation type="journal article" date="2022" name="DNA Res.">
        <title>Chromosomal-level genome assembly of the orchid tree Bauhinia variegata (Leguminosae; Cercidoideae) supports the allotetraploid origin hypothesis of Bauhinia.</title>
        <authorList>
            <person name="Zhong Y."/>
            <person name="Chen Y."/>
            <person name="Zheng D."/>
            <person name="Pang J."/>
            <person name="Liu Y."/>
            <person name="Luo S."/>
            <person name="Meng S."/>
            <person name="Qian L."/>
            <person name="Wei D."/>
            <person name="Dai S."/>
            <person name="Zhou R."/>
        </authorList>
    </citation>
    <scope>NUCLEOTIDE SEQUENCE [LARGE SCALE GENOMIC DNA]</scope>
    <source>
        <strain evidence="1">BV-YZ2020</strain>
    </source>
</reference>
<accession>A0ACB9KK28</accession>
<organism evidence="1 2">
    <name type="scientific">Bauhinia variegata</name>
    <name type="common">Purple orchid tree</name>
    <name type="synonym">Phanera variegata</name>
    <dbReference type="NCBI Taxonomy" id="167791"/>
    <lineage>
        <taxon>Eukaryota</taxon>
        <taxon>Viridiplantae</taxon>
        <taxon>Streptophyta</taxon>
        <taxon>Embryophyta</taxon>
        <taxon>Tracheophyta</taxon>
        <taxon>Spermatophyta</taxon>
        <taxon>Magnoliopsida</taxon>
        <taxon>eudicotyledons</taxon>
        <taxon>Gunneridae</taxon>
        <taxon>Pentapetalae</taxon>
        <taxon>rosids</taxon>
        <taxon>fabids</taxon>
        <taxon>Fabales</taxon>
        <taxon>Fabaceae</taxon>
        <taxon>Cercidoideae</taxon>
        <taxon>Cercideae</taxon>
        <taxon>Bauhiniinae</taxon>
        <taxon>Bauhinia</taxon>
    </lineage>
</organism>
<name>A0ACB9KK28_BAUVA</name>
<sequence>MSLEDALVKLTTTQVSFMNKTKASIKNLETKQSPRCLDLLKKKKLEDTKKVMLNEQYSAILQKNLPMKVKDPGKFTVSCIIENKDVGKVLCDFGASVNLMPLSISKKLCNWRGEAYYDRSIKYPYGRVDNVITKEGKFFFPVDFVVLNIGEDIHILLILGRPFLATR</sequence>
<keyword evidence="2" id="KW-1185">Reference proteome</keyword>
<comment type="caution">
    <text evidence="1">The sequence shown here is derived from an EMBL/GenBank/DDBJ whole genome shotgun (WGS) entry which is preliminary data.</text>
</comment>
<evidence type="ECO:0000313" key="2">
    <source>
        <dbReference type="Proteomes" id="UP000828941"/>
    </source>
</evidence>
<protein>
    <submittedName>
        <fullName evidence="1">Uncharacterized protein</fullName>
    </submittedName>
</protein>
<dbReference type="Proteomes" id="UP000828941">
    <property type="component" value="Chromosome 14"/>
</dbReference>
<gene>
    <name evidence="1" type="ORF">L6164_037424</name>
</gene>
<proteinExistence type="predicted"/>
<evidence type="ECO:0000313" key="1">
    <source>
        <dbReference type="EMBL" id="KAI4297538.1"/>
    </source>
</evidence>
<dbReference type="EMBL" id="CM039439">
    <property type="protein sequence ID" value="KAI4297538.1"/>
    <property type="molecule type" value="Genomic_DNA"/>
</dbReference>